<dbReference type="EMBL" id="KI965153">
    <property type="protein sequence ID" value="EUC26757.1"/>
    <property type="molecule type" value="Genomic_DNA"/>
</dbReference>
<name>W6XI64_COCC2</name>
<keyword evidence="2 4" id="KW-0732">Signal</keyword>
<dbReference type="OrthoDB" id="2012278at2759"/>
<dbReference type="GO" id="GO:0006680">
    <property type="term" value="P:glucosylceramide catabolic process"/>
    <property type="evidence" value="ECO:0007669"/>
    <property type="project" value="TreeGrafter"/>
</dbReference>
<dbReference type="RefSeq" id="XP_007718938.1">
    <property type="nucleotide sequence ID" value="XM_007720748.1"/>
</dbReference>
<reference evidence="7 8" key="1">
    <citation type="journal article" date="2013" name="PLoS Genet.">
        <title>Comparative genome structure, secondary metabolite, and effector coding capacity across Cochliobolus pathogens.</title>
        <authorList>
            <person name="Condon B.J."/>
            <person name="Leng Y."/>
            <person name="Wu D."/>
            <person name="Bushley K.E."/>
            <person name="Ohm R.A."/>
            <person name="Otillar R."/>
            <person name="Martin J."/>
            <person name="Schackwitz W."/>
            <person name="Grimwood J."/>
            <person name="MohdZainudin N."/>
            <person name="Xue C."/>
            <person name="Wang R."/>
            <person name="Manning V.A."/>
            <person name="Dhillon B."/>
            <person name="Tu Z.J."/>
            <person name="Steffenson B.J."/>
            <person name="Salamov A."/>
            <person name="Sun H."/>
            <person name="Lowry S."/>
            <person name="LaButti K."/>
            <person name="Han J."/>
            <person name="Copeland A."/>
            <person name="Lindquist E."/>
            <person name="Barry K."/>
            <person name="Schmutz J."/>
            <person name="Baker S.E."/>
            <person name="Ciuffetti L.M."/>
            <person name="Grigoriev I.V."/>
            <person name="Zhong S."/>
            <person name="Turgeon B.G."/>
        </authorList>
    </citation>
    <scope>NUCLEOTIDE SEQUENCE [LARGE SCALE GENOMIC DNA]</scope>
    <source>
        <strain evidence="7 8">26-R-13</strain>
    </source>
</reference>
<feature type="chain" id="PRO_5004888351" evidence="4">
    <location>
        <begin position="18"/>
        <end position="452"/>
    </location>
</feature>
<dbReference type="SUPFAM" id="SSF51011">
    <property type="entry name" value="Glycosyl hydrolase domain"/>
    <property type="match status" value="1"/>
</dbReference>
<evidence type="ECO:0000256" key="3">
    <source>
        <dbReference type="ARBA" id="ARBA00022801"/>
    </source>
</evidence>
<evidence type="ECO:0000256" key="1">
    <source>
        <dbReference type="ARBA" id="ARBA00005382"/>
    </source>
</evidence>
<feature type="domain" description="Glycosyl hydrolase family 30 beta sandwich" evidence="6">
    <location>
        <begin position="374"/>
        <end position="449"/>
    </location>
</feature>
<dbReference type="InterPro" id="IPR001139">
    <property type="entry name" value="Glyco_hydro_30"/>
</dbReference>
<dbReference type="InterPro" id="IPR039514">
    <property type="entry name" value="6GAL-like"/>
</dbReference>
<dbReference type="GO" id="GO:0004348">
    <property type="term" value="F:glucosylceramidase activity"/>
    <property type="evidence" value="ECO:0007669"/>
    <property type="project" value="InterPro"/>
</dbReference>
<dbReference type="Pfam" id="PF14587">
    <property type="entry name" value="Glyco_hydr_30_2"/>
    <property type="match status" value="1"/>
</dbReference>
<dbReference type="eggNOG" id="KOG2566">
    <property type="taxonomic scope" value="Eukaryota"/>
</dbReference>
<dbReference type="GeneID" id="19143029"/>
<dbReference type="InterPro" id="IPR013780">
    <property type="entry name" value="Glyco_hydro_b"/>
</dbReference>
<keyword evidence="8" id="KW-1185">Reference proteome</keyword>
<dbReference type="PANTHER" id="PTHR11069:SF23">
    <property type="entry name" value="LYSOSOMAL ACID GLUCOSYLCERAMIDASE"/>
    <property type="match status" value="1"/>
</dbReference>
<dbReference type="Pfam" id="PF17189">
    <property type="entry name" value="Glyco_hydro_30C"/>
    <property type="match status" value="1"/>
</dbReference>
<dbReference type="GO" id="GO:0016020">
    <property type="term" value="C:membrane"/>
    <property type="evidence" value="ECO:0007669"/>
    <property type="project" value="GOC"/>
</dbReference>
<sequence length="452" mass="47549">MLSKLAFVLASANVALAAPALDSLDARQAVTIAIDSSKTYQTIDGFGISQFYGRAANIKSLAPAAQKQTLDLLFSPTAGAGFNILRNGIGSGPSSGYSIEPNSPGSPTGTPKYQWDGADNDQVWLTQQAQTRGLKLIYADAWSAPGYMKSNGKDSNGGYLCGVTGTSCGNWTQAYANYLTQYVRDYKEAGISITHLGFLNEPDYTTAYSSMLSDGAQAAEFIKVLAPTVKAAGLDVKLTCCDATGYNVQKTMLTGLGAVDSLYDVVTTHGYSSDPTAPFASSKHAWMTETADLSGKWTTSYYTSGGNGEGQTWAEKIYTALVNANFSAYLYWEGAEDAGTSPTNSALINLHGGVVTPSKRFWVYAQWSRFVRPGAVRIGASGSTSSLKVSAFKNTDGSVAVQVLNTGASAATVSVSGVKGTASAYITSESHTLDAMTGTSVPAHSMVTFLYK</sequence>
<gene>
    <name evidence="7" type="ORF">COCCADRAFT_10453</name>
</gene>
<dbReference type="Gene3D" id="2.60.40.1180">
    <property type="entry name" value="Golgi alpha-mannosidase II"/>
    <property type="match status" value="1"/>
</dbReference>
<evidence type="ECO:0000259" key="5">
    <source>
        <dbReference type="Pfam" id="PF14587"/>
    </source>
</evidence>
<proteinExistence type="inferred from homology"/>
<protein>
    <submittedName>
        <fullName evidence="7">Glycoside hydrolase family 30 protein</fullName>
    </submittedName>
</protein>
<dbReference type="SUPFAM" id="SSF51445">
    <property type="entry name" value="(Trans)glycosidases"/>
    <property type="match status" value="1"/>
</dbReference>
<evidence type="ECO:0000256" key="2">
    <source>
        <dbReference type="ARBA" id="ARBA00022729"/>
    </source>
</evidence>
<dbReference type="Proteomes" id="UP000053841">
    <property type="component" value="Unassembled WGS sequence"/>
</dbReference>
<comment type="similarity">
    <text evidence="1">Belongs to the glycosyl hydrolase 30 family.</text>
</comment>
<dbReference type="Gene3D" id="3.20.20.80">
    <property type="entry name" value="Glycosidases"/>
    <property type="match status" value="1"/>
</dbReference>
<dbReference type="InterPro" id="IPR017853">
    <property type="entry name" value="GH"/>
</dbReference>
<feature type="domain" description="Endo-beta-1,6-galactanase-like" evidence="5">
    <location>
        <begin position="30"/>
        <end position="249"/>
    </location>
</feature>
<dbReference type="HOGENOM" id="CLU_031530_1_0_1"/>
<evidence type="ECO:0000313" key="8">
    <source>
        <dbReference type="Proteomes" id="UP000053841"/>
    </source>
</evidence>
<keyword evidence="3 7" id="KW-0378">Hydrolase</keyword>
<accession>W6XI64</accession>
<dbReference type="PANTHER" id="PTHR11069">
    <property type="entry name" value="GLUCOSYLCERAMIDASE"/>
    <property type="match status" value="1"/>
</dbReference>
<evidence type="ECO:0000313" key="7">
    <source>
        <dbReference type="EMBL" id="EUC26757.1"/>
    </source>
</evidence>
<dbReference type="AlphaFoldDB" id="W6XI64"/>
<dbReference type="InterPro" id="IPR033452">
    <property type="entry name" value="GH30_C"/>
</dbReference>
<evidence type="ECO:0000259" key="6">
    <source>
        <dbReference type="Pfam" id="PF17189"/>
    </source>
</evidence>
<feature type="signal peptide" evidence="4">
    <location>
        <begin position="1"/>
        <end position="17"/>
    </location>
</feature>
<dbReference type="KEGG" id="bze:COCCADRAFT_10453"/>
<organism evidence="7 8">
    <name type="scientific">Cochliobolus carbonum (strain 26-R-13)</name>
    <name type="common">Maize leaf spot fungus</name>
    <name type="synonym">Bipolaris zeicola</name>
    <dbReference type="NCBI Taxonomy" id="930089"/>
    <lineage>
        <taxon>Eukaryota</taxon>
        <taxon>Fungi</taxon>
        <taxon>Dikarya</taxon>
        <taxon>Ascomycota</taxon>
        <taxon>Pezizomycotina</taxon>
        <taxon>Dothideomycetes</taxon>
        <taxon>Pleosporomycetidae</taxon>
        <taxon>Pleosporales</taxon>
        <taxon>Pleosporineae</taxon>
        <taxon>Pleosporaceae</taxon>
        <taxon>Bipolaris</taxon>
    </lineage>
</organism>
<evidence type="ECO:0000256" key="4">
    <source>
        <dbReference type="SAM" id="SignalP"/>
    </source>
</evidence>